<proteinExistence type="predicted"/>
<evidence type="ECO:0000256" key="4">
    <source>
        <dbReference type="SAM" id="Coils"/>
    </source>
</evidence>
<dbReference type="EMBL" id="OZ019904">
    <property type="protein sequence ID" value="CAK9198905.1"/>
    <property type="molecule type" value="Genomic_DNA"/>
</dbReference>
<evidence type="ECO:0000313" key="6">
    <source>
        <dbReference type="Proteomes" id="UP001497512"/>
    </source>
</evidence>
<name>A0ABP0TKG5_9BRYO</name>
<accession>A0ABP0TKG5</accession>
<keyword evidence="2 4" id="KW-0175">Coiled coil</keyword>
<organism evidence="5 6">
    <name type="scientific">Sphagnum troendelagicum</name>
    <dbReference type="NCBI Taxonomy" id="128251"/>
    <lineage>
        <taxon>Eukaryota</taxon>
        <taxon>Viridiplantae</taxon>
        <taxon>Streptophyta</taxon>
        <taxon>Embryophyta</taxon>
        <taxon>Bryophyta</taxon>
        <taxon>Sphagnophytina</taxon>
        <taxon>Sphagnopsida</taxon>
        <taxon>Sphagnales</taxon>
        <taxon>Sphagnaceae</taxon>
        <taxon>Sphagnum</taxon>
    </lineage>
</organism>
<keyword evidence="6" id="KW-1185">Reference proteome</keyword>
<reference evidence="5" key="1">
    <citation type="submission" date="2024-02" db="EMBL/GenBank/DDBJ databases">
        <authorList>
            <consortium name="ELIXIR-Norway"/>
            <consortium name="Elixir Norway"/>
        </authorList>
    </citation>
    <scope>NUCLEOTIDE SEQUENCE</scope>
</reference>
<keyword evidence="3" id="KW-0966">Cell projection</keyword>
<dbReference type="PANTHER" id="PTHR31978:SF1">
    <property type="entry name" value="INTRAFLAGELLAR TRANSPORT PROTEIN 20 HOMOLOG"/>
    <property type="match status" value="1"/>
</dbReference>
<dbReference type="Pfam" id="PF14931">
    <property type="entry name" value="IFT20"/>
    <property type="match status" value="1"/>
</dbReference>
<dbReference type="Proteomes" id="UP001497512">
    <property type="component" value="Chromosome 12"/>
</dbReference>
<evidence type="ECO:0000313" key="5">
    <source>
        <dbReference type="EMBL" id="CAK9198905.1"/>
    </source>
</evidence>
<evidence type="ECO:0000256" key="3">
    <source>
        <dbReference type="ARBA" id="ARBA00023273"/>
    </source>
</evidence>
<gene>
    <name evidence="5" type="ORF">CSSPTR1EN2_LOCUS4670</name>
</gene>
<comment type="subcellular location">
    <subcellularLocation>
        <location evidence="1">Cell projection</location>
        <location evidence="1">Cilium</location>
    </subcellularLocation>
</comment>
<dbReference type="PANTHER" id="PTHR31978">
    <property type="entry name" value="INTRAFLAGELLAR TRANSPORT PROTEIN 20 HOMOLOG"/>
    <property type="match status" value="1"/>
</dbReference>
<evidence type="ECO:0000256" key="2">
    <source>
        <dbReference type="ARBA" id="ARBA00023054"/>
    </source>
</evidence>
<feature type="coiled-coil region" evidence="4">
    <location>
        <begin position="85"/>
        <end position="112"/>
    </location>
</feature>
<protein>
    <recommendedName>
        <fullName evidence="7">Intraflagellar transport protein 20</fullName>
    </recommendedName>
</protein>
<dbReference type="InterPro" id="IPR028172">
    <property type="entry name" value="FT20"/>
</dbReference>
<evidence type="ECO:0008006" key="7">
    <source>
        <dbReference type="Google" id="ProtNLM"/>
    </source>
</evidence>
<evidence type="ECO:0000256" key="1">
    <source>
        <dbReference type="ARBA" id="ARBA00004138"/>
    </source>
</evidence>
<sequence length="130" mass="14795">MSTLEVVVDDEARIRILHPDAHAQSCLVQHSCSTFQSKLHDFHTLVKELLEQVSEQAHKIENAKLCAVGTRNLVSAEVETRPRILRDQHNIISDKQDQLQRLTAEYESLQTVKHEQEVIIAQLTHSSLPV</sequence>